<evidence type="ECO:0008006" key="4">
    <source>
        <dbReference type="Google" id="ProtNLM"/>
    </source>
</evidence>
<sequence>MNVQPPGPSANMLPPTAPAPPIAPNPRPADMDGANAHGAGLAQGDIQASGVRAAPPAGPQALTSQRTQGADEPGAKVVSPGQVEKAVEDVQRFVETMTNNLQFSIDDDSGRTVVKVVDRQTEEVLRQIPSEEMLDIARALGKLKGLLVEQKV</sequence>
<gene>
    <name evidence="2" type="ORF">M622_15970</name>
</gene>
<evidence type="ECO:0000313" key="3">
    <source>
        <dbReference type="Proteomes" id="UP000015455"/>
    </source>
</evidence>
<dbReference type="AlphaFoldDB" id="T0ARG4"/>
<feature type="region of interest" description="Disordered" evidence="1">
    <location>
        <begin position="1"/>
        <end position="82"/>
    </location>
</feature>
<comment type="caution">
    <text evidence="2">The sequence shown here is derived from an EMBL/GenBank/DDBJ whole genome shotgun (WGS) entry which is preliminary data.</text>
</comment>
<dbReference type="PANTHER" id="PTHR37166:SF1">
    <property type="entry name" value="PROTEIN FLAG"/>
    <property type="match status" value="1"/>
</dbReference>
<reference evidence="2 3" key="1">
    <citation type="submission" date="2013-06" db="EMBL/GenBank/DDBJ databases">
        <title>Draft genome sequence of Thauera terpenica.</title>
        <authorList>
            <person name="Liu B."/>
            <person name="Frostegard A.H."/>
            <person name="Shapleigh J.P."/>
        </authorList>
    </citation>
    <scope>NUCLEOTIDE SEQUENCE [LARGE SCALE GENOMIC DNA]</scope>
    <source>
        <strain evidence="2 3">58Eu</strain>
    </source>
</reference>
<dbReference type="SUPFAM" id="SSF160214">
    <property type="entry name" value="FlaG-like"/>
    <property type="match status" value="1"/>
</dbReference>
<dbReference type="InterPro" id="IPR035924">
    <property type="entry name" value="FlaG-like_sf"/>
</dbReference>
<keyword evidence="3" id="KW-1185">Reference proteome</keyword>
<dbReference type="Proteomes" id="UP000015455">
    <property type="component" value="Unassembled WGS sequence"/>
</dbReference>
<name>T0ARG4_9RHOO</name>
<accession>T0ARG4</accession>
<dbReference type="EMBL" id="ATJV01000057">
    <property type="protein sequence ID" value="EPZ15429.1"/>
    <property type="molecule type" value="Genomic_DNA"/>
</dbReference>
<dbReference type="Gene3D" id="3.30.160.170">
    <property type="entry name" value="FlaG-like"/>
    <property type="match status" value="1"/>
</dbReference>
<dbReference type="InterPro" id="IPR005186">
    <property type="entry name" value="FlaG"/>
</dbReference>
<dbReference type="eggNOG" id="COG1334">
    <property type="taxonomic scope" value="Bacteria"/>
</dbReference>
<dbReference type="Pfam" id="PF03646">
    <property type="entry name" value="FlaG"/>
    <property type="match status" value="1"/>
</dbReference>
<dbReference type="PATRIC" id="fig|1348657.5.peg.2065"/>
<dbReference type="PANTHER" id="PTHR37166">
    <property type="entry name" value="PROTEIN FLAG"/>
    <property type="match status" value="1"/>
</dbReference>
<dbReference type="STRING" id="1348657.M622_15970"/>
<feature type="compositionally biased region" description="Pro residues" evidence="1">
    <location>
        <begin position="15"/>
        <end position="27"/>
    </location>
</feature>
<dbReference type="RefSeq" id="WP_021249487.1">
    <property type="nucleotide sequence ID" value="NZ_ATJV01000057.1"/>
</dbReference>
<evidence type="ECO:0000256" key="1">
    <source>
        <dbReference type="SAM" id="MobiDB-lite"/>
    </source>
</evidence>
<evidence type="ECO:0000313" key="2">
    <source>
        <dbReference type="EMBL" id="EPZ15429.1"/>
    </source>
</evidence>
<proteinExistence type="predicted"/>
<organism evidence="2 3">
    <name type="scientific">Thauera terpenica 58Eu</name>
    <dbReference type="NCBI Taxonomy" id="1348657"/>
    <lineage>
        <taxon>Bacteria</taxon>
        <taxon>Pseudomonadati</taxon>
        <taxon>Pseudomonadota</taxon>
        <taxon>Betaproteobacteria</taxon>
        <taxon>Rhodocyclales</taxon>
        <taxon>Zoogloeaceae</taxon>
        <taxon>Thauera</taxon>
    </lineage>
</organism>
<protein>
    <recommendedName>
        <fullName evidence="4">Flagellar protein FlaG</fullName>
    </recommendedName>
</protein>